<protein>
    <recommendedName>
        <fullName evidence="1">chorismate mutase</fullName>
        <ecNumber evidence="1">5.4.99.5</ecNumber>
    </recommendedName>
</protein>
<dbReference type="InterPro" id="IPR036979">
    <property type="entry name" value="CM_dom_sf"/>
</dbReference>
<reference evidence="3 4" key="1">
    <citation type="submission" date="2018-12" db="EMBL/GenBank/DDBJ databases">
        <title>Legionella sp,whole genome shotgun sequence.</title>
        <authorList>
            <person name="Wu H."/>
        </authorList>
    </citation>
    <scope>NUCLEOTIDE SEQUENCE [LARGE SCALE GENOMIC DNA]</scope>
    <source>
        <strain evidence="4">km714</strain>
    </source>
</reference>
<comment type="caution">
    <text evidence="3">The sequence shown here is derived from an EMBL/GenBank/DDBJ whole genome shotgun (WGS) entry which is preliminary data.</text>
</comment>
<name>A0A433JGJ7_9GAMM</name>
<evidence type="ECO:0000259" key="2">
    <source>
        <dbReference type="SMART" id="SM00830"/>
    </source>
</evidence>
<dbReference type="GO" id="GO:0046417">
    <property type="term" value="P:chorismate metabolic process"/>
    <property type="evidence" value="ECO:0007669"/>
    <property type="project" value="InterPro"/>
</dbReference>
<proteinExistence type="predicted"/>
<evidence type="ECO:0000313" key="4">
    <source>
        <dbReference type="Proteomes" id="UP000288012"/>
    </source>
</evidence>
<dbReference type="EMBL" id="RZGR01000048">
    <property type="protein sequence ID" value="RUQ79564.1"/>
    <property type="molecule type" value="Genomic_DNA"/>
</dbReference>
<dbReference type="GO" id="GO:0004106">
    <property type="term" value="F:chorismate mutase activity"/>
    <property type="evidence" value="ECO:0007669"/>
    <property type="project" value="UniProtKB-EC"/>
</dbReference>
<dbReference type="Proteomes" id="UP000288012">
    <property type="component" value="Unassembled WGS sequence"/>
</dbReference>
<dbReference type="Gene3D" id="1.20.59.10">
    <property type="entry name" value="Chorismate mutase"/>
    <property type="match status" value="1"/>
</dbReference>
<keyword evidence="4" id="KW-1185">Reference proteome</keyword>
<sequence length="111" mass="12839">MMQQDIAALKIQGFFKTYRLKKQQVLQEVIDSSSSKQLLEALDLRFQCMRAVAAAKLPLGKPINDKAQIEKVLVHVRELANEKEIKNVEMVANLFLQILHWQKIFSRLTTM</sequence>
<feature type="domain" description="Chorismate mutase" evidence="2">
    <location>
        <begin position="36"/>
        <end position="105"/>
    </location>
</feature>
<evidence type="ECO:0000256" key="1">
    <source>
        <dbReference type="ARBA" id="ARBA00012404"/>
    </source>
</evidence>
<dbReference type="SUPFAM" id="SSF48600">
    <property type="entry name" value="Chorismate mutase II"/>
    <property type="match status" value="1"/>
</dbReference>
<dbReference type="RefSeq" id="WP_127111551.1">
    <property type="nucleotide sequence ID" value="NZ_RZGR01000048.1"/>
</dbReference>
<evidence type="ECO:0000313" key="3">
    <source>
        <dbReference type="EMBL" id="RUQ79564.1"/>
    </source>
</evidence>
<gene>
    <name evidence="3" type="ORF">EKM59_11145</name>
</gene>
<accession>A0A433JGJ7</accession>
<dbReference type="AlphaFoldDB" id="A0A433JGJ7"/>
<dbReference type="SMART" id="SM00830">
    <property type="entry name" value="CM_2"/>
    <property type="match status" value="1"/>
</dbReference>
<dbReference type="InterPro" id="IPR036263">
    <property type="entry name" value="Chorismate_II_sf"/>
</dbReference>
<dbReference type="InterPro" id="IPR002701">
    <property type="entry name" value="CM_II_prokaryot"/>
</dbReference>
<organism evidence="3 4">
    <name type="scientific">Legionella septentrionalis</name>
    <dbReference type="NCBI Taxonomy" id="2498109"/>
    <lineage>
        <taxon>Bacteria</taxon>
        <taxon>Pseudomonadati</taxon>
        <taxon>Pseudomonadota</taxon>
        <taxon>Gammaproteobacteria</taxon>
        <taxon>Legionellales</taxon>
        <taxon>Legionellaceae</taxon>
        <taxon>Legionella</taxon>
    </lineage>
</organism>
<dbReference type="EC" id="5.4.99.5" evidence="1"/>
<dbReference type="Pfam" id="PF01817">
    <property type="entry name" value="CM_2"/>
    <property type="match status" value="1"/>
</dbReference>